<protein>
    <submittedName>
        <fullName evidence="2">Uncharacterized protein</fullName>
    </submittedName>
</protein>
<evidence type="ECO:0000256" key="1">
    <source>
        <dbReference type="SAM" id="SignalP"/>
    </source>
</evidence>
<gene>
    <name evidence="2" type="ORF">RF11_10294</name>
</gene>
<dbReference type="AlphaFoldDB" id="A0A0C2MKA6"/>
<keyword evidence="1" id="KW-0732">Signal</keyword>
<organism evidence="2 3">
    <name type="scientific">Thelohanellus kitauei</name>
    <name type="common">Myxosporean</name>
    <dbReference type="NCBI Taxonomy" id="669202"/>
    <lineage>
        <taxon>Eukaryota</taxon>
        <taxon>Metazoa</taxon>
        <taxon>Cnidaria</taxon>
        <taxon>Myxozoa</taxon>
        <taxon>Myxosporea</taxon>
        <taxon>Bivalvulida</taxon>
        <taxon>Platysporina</taxon>
        <taxon>Myxobolidae</taxon>
        <taxon>Thelohanellus</taxon>
    </lineage>
</organism>
<name>A0A0C2MKA6_THEKT</name>
<feature type="signal peptide" evidence="1">
    <location>
        <begin position="1"/>
        <end position="22"/>
    </location>
</feature>
<feature type="chain" id="PRO_5002152400" evidence="1">
    <location>
        <begin position="23"/>
        <end position="145"/>
    </location>
</feature>
<evidence type="ECO:0000313" key="3">
    <source>
        <dbReference type="Proteomes" id="UP000031668"/>
    </source>
</evidence>
<dbReference type="Proteomes" id="UP000031668">
    <property type="component" value="Unassembled WGS sequence"/>
</dbReference>
<accession>A0A0C2MKA6</accession>
<sequence length="145" mass="16676">MSPWSIFGYLLFVQAMMNFTIQEEEFPVKGDKLAELMVRTIRCLYMGSAYSRICSASDYFDPLLKCVHLSAEPGQQVSKTDVKKFYDRVLDTENHKRVSPFHTDVFNPLLVLVKSGIPSSELHGEWQNVLLSVALKQKLADYQYF</sequence>
<reference evidence="2 3" key="1">
    <citation type="journal article" date="2014" name="Genome Biol. Evol.">
        <title>The genome of the myxosporean Thelohanellus kitauei shows adaptations to nutrient acquisition within its fish host.</title>
        <authorList>
            <person name="Yang Y."/>
            <person name="Xiong J."/>
            <person name="Zhou Z."/>
            <person name="Huo F."/>
            <person name="Miao W."/>
            <person name="Ran C."/>
            <person name="Liu Y."/>
            <person name="Zhang J."/>
            <person name="Feng J."/>
            <person name="Wang M."/>
            <person name="Wang M."/>
            <person name="Wang L."/>
            <person name="Yao B."/>
        </authorList>
    </citation>
    <scope>NUCLEOTIDE SEQUENCE [LARGE SCALE GENOMIC DNA]</scope>
    <source>
        <strain evidence="2">Wuqing</strain>
    </source>
</reference>
<evidence type="ECO:0000313" key="2">
    <source>
        <dbReference type="EMBL" id="KII67621.1"/>
    </source>
</evidence>
<comment type="caution">
    <text evidence="2">The sequence shown here is derived from an EMBL/GenBank/DDBJ whole genome shotgun (WGS) entry which is preliminary data.</text>
</comment>
<keyword evidence="3" id="KW-1185">Reference proteome</keyword>
<proteinExistence type="predicted"/>
<dbReference type="EMBL" id="JWZT01003127">
    <property type="protein sequence ID" value="KII67621.1"/>
    <property type="molecule type" value="Genomic_DNA"/>
</dbReference>